<dbReference type="AlphaFoldDB" id="A0A372M6P6"/>
<sequence length="507" mass="53630">MAGQQLPGSPGEFGAYLQGLVARLDAAAGWCGVFWQRDPDGMSACFEGREVPPWDVVESLIHDLAESRGRAEAERETVRARALHRAAVVAHDAGEGARKLLGERLDVMRDELRYAAGRQQELGAQIHRASPEEAERLSLELAWARDDHERASARCTELQSRLDELDLGATAGAPAEEPPRLDLPPAEIYRSVDVGAARPAGGGGPGQAVSRFDDPLGVGETYDRVPGADSRTEDELLADSGVFAVPDMLTVSRLPEQRNPGAGCPRGARFAGLDTDQDYGAEQTALTAEAAVPAQRHAPSAPSPDTPRGARYAGMARSGQAPEPAQDSHGSAEAHRATARTVSTLIQLRTEGRGGEAHAILCEALDWPAVRLPLLAAELHRAGLGADWATFLWEAASMPPEKLAAAADALAAVGRTEDCRHLLRQGTARPASEIAEAVLALDAAGRTREADGLLDACIRARTPGDCAAIAATDPPRLVPRLLDAATDVSGEHHWDLTHALRVAGLTA</sequence>
<comment type="caution">
    <text evidence="2">The sequence shown here is derived from an EMBL/GenBank/DDBJ whole genome shotgun (WGS) entry which is preliminary data.</text>
</comment>
<dbReference type="RefSeq" id="WP_128555852.1">
    <property type="nucleotide sequence ID" value="NZ_QUAK01000064.1"/>
</dbReference>
<accession>A0A372M6P6</accession>
<evidence type="ECO:0008006" key="4">
    <source>
        <dbReference type="Google" id="ProtNLM"/>
    </source>
</evidence>
<keyword evidence="3" id="KW-1185">Reference proteome</keyword>
<gene>
    <name evidence="2" type="ORF">DY218_11490</name>
</gene>
<feature type="region of interest" description="Disordered" evidence="1">
    <location>
        <begin position="195"/>
        <end position="217"/>
    </location>
</feature>
<feature type="region of interest" description="Disordered" evidence="1">
    <location>
        <begin position="289"/>
        <end position="337"/>
    </location>
</feature>
<dbReference type="Proteomes" id="UP000263094">
    <property type="component" value="Unassembled WGS sequence"/>
</dbReference>
<evidence type="ECO:0000256" key="1">
    <source>
        <dbReference type="SAM" id="MobiDB-lite"/>
    </source>
</evidence>
<evidence type="ECO:0000313" key="2">
    <source>
        <dbReference type="EMBL" id="RFU86614.1"/>
    </source>
</evidence>
<organism evidence="2 3">
    <name type="scientific">Streptomyces triticagri</name>
    <dbReference type="NCBI Taxonomy" id="2293568"/>
    <lineage>
        <taxon>Bacteria</taxon>
        <taxon>Bacillati</taxon>
        <taxon>Actinomycetota</taxon>
        <taxon>Actinomycetes</taxon>
        <taxon>Kitasatosporales</taxon>
        <taxon>Streptomycetaceae</taxon>
        <taxon>Streptomyces</taxon>
    </lineage>
</organism>
<reference evidence="2 3" key="1">
    <citation type="submission" date="2018-08" db="EMBL/GenBank/DDBJ databases">
        <title>Isolation, diversity and antifungal activity of Actinobacteria from wheat.</title>
        <authorList>
            <person name="Han C."/>
        </authorList>
    </citation>
    <scope>NUCLEOTIDE SEQUENCE [LARGE SCALE GENOMIC DNA]</scope>
    <source>
        <strain evidence="2 3">NEAU-YY421</strain>
    </source>
</reference>
<dbReference type="OrthoDB" id="4336488at2"/>
<proteinExistence type="predicted"/>
<name>A0A372M6P6_9ACTN</name>
<dbReference type="EMBL" id="QUAK01000064">
    <property type="protein sequence ID" value="RFU86614.1"/>
    <property type="molecule type" value="Genomic_DNA"/>
</dbReference>
<evidence type="ECO:0000313" key="3">
    <source>
        <dbReference type="Proteomes" id="UP000263094"/>
    </source>
</evidence>
<protein>
    <recommendedName>
        <fullName evidence="4">UL36 very large tegument protein</fullName>
    </recommendedName>
</protein>